<gene>
    <name evidence="1" type="ORF">S12H4_16029</name>
</gene>
<reference evidence="1" key="1">
    <citation type="journal article" date="2014" name="Front. Microbiol.">
        <title>High frequency of phylogenetically diverse reductive dehalogenase-homologous genes in deep subseafloor sedimentary metagenomes.</title>
        <authorList>
            <person name="Kawai M."/>
            <person name="Futagami T."/>
            <person name="Toyoda A."/>
            <person name="Takaki Y."/>
            <person name="Nishi S."/>
            <person name="Hori S."/>
            <person name="Arai W."/>
            <person name="Tsubouchi T."/>
            <person name="Morono Y."/>
            <person name="Uchiyama I."/>
            <person name="Ito T."/>
            <person name="Fujiyama A."/>
            <person name="Inagaki F."/>
            <person name="Takami H."/>
        </authorList>
    </citation>
    <scope>NUCLEOTIDE SEQUENCE</scope>
    <source>
        <strain evidence="1">Expedition CK06-06</strain>
    </source>
</reference>
<dbReference type="EMBL" id="BARW01007738">
    <property type="protein sequence ID" value="GAI75538.1"/>
    <property type="molecule type" value="Genomic_DNA"/>
</dbReference>
<organism evidence="1">
    <name type="scientific">marine sediment metagenome</name>
    <dbReference type="NCBI Taxonomy" id="412755"/>
    <lineage>
        <taxon>unclassified sequences</taxon>
        <taxon>metagenomes</taxon>
        <taxon>ecological metagenomes</taxon>
    </lineage>
</organism>
<comment type="caution">
    <text evidence="1">The sequence shown here is derived from an EMBL/GenBank/DDBJ whole genome shotgun (WGS) entry which is preliminary data.</text>
</comment>
<sequence>MGIKLFDDEMEVSMKTALGISLGTMIMPKKMRKGLIKAYLESRAVKSTYLYIDGKEIT</sequence>
<name>X1R4V3_9ZZZZ</name>
<accession>X1R4V3</accession>
<evidence type="ECO:0000313" key="1">
    <source>
        <dbReference type="EMBL" id="GAI75538.1"/>
    </source>
</evidence>
<protein>
    <submittedName>
        <fullName evidence="1">Uncharacterized protein</fullName>
    </submittedName>
</protein>
<dbReference type="AlphaFoldDB" id="X1R4V3"/>
<feature type="non-terminal residue" evidence="1">
    <location>
        <position position="58"/>
    </location>
</feature>
<proteinExistence type="predicted"/>